<organism evidence="4 5">
    <name type="scientific">Microvenator marinus</name>
    <dbReference type="NCBI Taxonomy" id="2600177"/>
    <lineage>
        <taxon>Bacteria</taxon>
        <taxon>Deltaproteobacteria</taxon>
        <taxon>Bradymonadales</taxon>
        <taxon>Microvenatoraceae</taxon>
        <taxon>Microvenator</taxon>
    </lineage>
</organism>
<keyword evidence="1" id="KW-0812">Transmembrane</keyword>
<dbReference type="RefSeq" id="WP_146959997.1">
    <property type="nucleotide sequence ID" value="NZ_CP042467.1"/>
</dbReference>
<dbReference type="InterPro" id="IPR038081">
    <property type="entry name" value="CalX-like_sf"/>
</dbReference>
<dbReference type="Pfam" id="PF07691">
    <property type="entry name" value="PA14"/>
    <property type="match status" value="1"/>
</dbReference>
<keyword evidence="1" id="KW-0472">Membrane</keyword>
<dbReference type="InterPro" id="IPR059177">
    <property type="entry name" value="GH29D-like_dom"/>
</dbReference>
<keyword evidence="2" id="KW-0732">Signal</keyword>
<reference evidence="4 5" key="1">
    <citation type="submission" date="2019-08" db="EMBL/GenBank/DDBJ databases">
        <authorList>
            <person name="Liang Q."/>
        </authorList>
    </citation>
    <scope>NUCLEOTIDE SEQUENCE [LARGE SCALE GENOMIC DNA]</scope>
    <source>
        <strain evidence="4 5">V1718</strain>
    </source>
</reference>
<dbReference type="InterPro" id="IPR011658">
    <property type="entry name" value="PA14_dom"/>
</dbReference>
<keyword evidence="1" id="KW-1133">Transmembrane helix</keyword>
<evidence type="ECO:0000313" key="5">
    <source>
        <dbReference type="Proteomes" id="UP000321595"/>
    </source>
</evidence>
<dbReference type="AlphaFoldDB" id="A0A5B8XSY3"/>
<dbReference type="KEGG" id="bbae:FRD01_12170"/>
<dbReference type="SUPFAM" id="SSF141072">
    <property type="entry name" value="CalX-like"/>
    <property type="match status" value="1"/>
</dbReference>
<evidence type="ECO:0000256" key="1">
    <source>
        <dbReference type="SAM" id="Phobius"/>
    </source>
</evidence>
<dbReference type="Gene3D" id="3.90.182.10">
    <property type="entry name" value="Toxin - Anthrax Protective Antigen,domain 1"/>
    <property type="match status" value="1"/>
</dbReference>
<dbReference type="SUPFAM" id="SSF56988">
    <property type="entry name" value="Anthrax protective antigen"/>
    <property type="match status" value="1"/>
</dbReference>
<dbReference type="EMBL" id="CP042467">
    <property type="protein sequence ID" value="QED27978.1"/>
    <property type="molecule type" value="Genomic_DNA"/>
</dbReference>
<accession>A0A5B8XSY3</accession>
<gene>
    <name evidence="4" type="ORF">FRD01_12170</name>
</gene>
<feature type="signal peptide" evidence="2">
    <location>
        <begin position="1"/>
        <end position="21"/>
    </location>
</feature>
<dbReference type="Proteomes" id="UP000321595">
    <property type="component" value="Chromosome"/>
</dbReference>
<feature type="transmembrane region" description="Helical" evidence="1">
    <location>
        <begin position="634"/>
        <end position="651"/>
    </location>
</feature>
<evidence type="ECO:0000313" key="4">
    <source>
        <dbReference type="EMBL" id="QED27978.1"/>
    </source>
</evidence>
<feature type="domain" description="PA14" evidence="3">
    <location>
        <begin position="256"/>
        <end position="393"/>
    </location>
</feature>
<proteinExistence type="predicted"/>
<dbReference type="SMART" id="SM00758">
    <property type="entry name" value="PA14"/>
    <property type="match status" value="1"/>
</dbReference>
<keyword evidence="5" id="KW-1185">Reference proteome</keyword>
<dbReference type="OrthoDB" id="5514757at2"/>
<dbReference type="Pfam" id="PF13290">
    <property type="entry name" value="CHB_HEX_C_1"/>
    <property type="match status" value="1"/>
</dbReference>
<dbReference type="InterPro" id="IPR037524">
    <property type="entry name" value="PA14/GLEYA"/>
</dbReference>
<evidence type="ECO:0000256" key="2">
    <source>
        <dbReference type="SAM" id="SignalP"/>
    </source>
</evidence>
<protein>
    <recommendedName>
        <fullName evidence="3">PA14 domain-containing protein</fullName>
    </recommendedName>
</protein>
<evidence type="ECO:0000259" key="3">
    <source>
        <dbReference type="PROSITE" id="PS51820"/>
    </source>
</evidence>
<sequence>MSRLLSCAMVSAMLMPASLLAQEITLVDATINHATSATVVRALPQGFPADLTTPMDYAGGTLHHKITVSNTAGGMTGYQLCFVQDANRACSDYSALLFNSNVSDTATQALGTFTDIANLDLTMPLTEMEVVLLDMDGNAIADADATYLPVEARYEAILVAAGETFSGFPSDQPANVATPTFSPAAGTYTNSVSVSLSTTTADATIYYTTDGSAPDDTSTEYTGSFTITETTTVRARAYAEGLTASSVASATYTIGQATSGLTGRYYNGRNFGSLQHTRVDPTIDFTWEGGESPAPDVNATFSALWTGTVTPRYSEQFTFQTTSDDGVRLWVDGQLVIDNWQDQGPTARTGNITLQADQEYEIWMEYYNGGGAGRIELVWSSATQPEEVIPETALNPNAPANPATASLLMSEDFERVAETSSEPIVLEVRRRGNLDSSVRIGLTYSGSAVLGEDFEGPASVDIAAGALSATIELQPIIDGVVEGEENIVIALDEGQGYTVGSPNQHEITLLDFDINTYTIAGTINYGGFTSGKLYVEAFTDEMQEFEKRRITINDPGPFAILDVEEGDYNVVAFIDTNDNERLDPDEIWTMTENKVTIPPSATDITLTLTDNPVNPDAPANVSGEGSTCSSASSGPGGFLLILFGLVYFLIFRRECAFLRALPRAR</sequence>
<name>A0A5B8XSY3_9DELT</name>
<feature type="chain" id="PRO_5023087084" description="PA14 domain-containing protein" evidence="2">
    <location>
        <begin position="22"/>
        <end position="665"/>
    </location>
</feature>
<dbReference type="PROSITE" id="PS51820">
    <property type="entry name" value="PA14"/>
    <property type="match status" value="1"/>
</dbReference>